<evidence type="ECO:0000256" key="5">
    <source>
        <dbReference type="ARBA" id="ARBA00023180"/>
    </source>
</evidence>
<accession>A0A8J4XDM3</accession>
<evidence type="ECO:0000256" key="1">
    <source>
        <dbReference type="ARBA" id="ARBA00004613"/>
    </source>
</evidence>
<gene>
    <name evidence="6" type="ORF">DAT39_011282</name>
</gene>
<keyword evidence="5" id="KW-0325">Glycoprotein</keyword>
<dbReference type="InterPro" id="IPR000753">
    <property type="entry name" value="Clusterin-like"/>
</dbReference>
<dbReference type="AlphaFoldDB" id="A0A8J4XDM3"/>
<name>A0A8J4XDM3_CLAMG</name>
<sequence>LDAFFHKLSTHFGLLLTREELAVNKVAETPDLDLKSIEDSFNNLVSKVDKLVNRSMGLVFRFHTKLDETLQQAFASEPKEDKEIPVVDSDLLQGAGVGLQEVLESFVDFTISVLEGFESVITQAFDDLHGVLEEAETEQ</sequence>
<keyword evidence="4" id="KW-1015">Disulfide bond</keyword>
<evidence type="ECO:0000256" key="3">
    <source>
        <dbReference type="ARBA" id="ARBA00022525"/>
    </source>
</evidence>
<reference evidence="6" key="1">
    <citation type="submission" date="2020-07" db="EMBL/GenBank/DDBJ databases">
        <title>Clarias magur genome sequencing, assembly and annotation.</title>
        <authorList>
            <person name="Kushwaha B."/>
            <person name="Kumar R."/>
            <person name="Das P."/>
            <person name="Joshi C.G."/>
            <person name="Kumar D."/>
            <person name="Nagpure N.S."/>
            <person name="Pandey M."/>
            <person name="Agarwal S."/>
            <person name="Srivastava S."/>
            <person name="Singh M."/>
            <person name="Sahoo L."/>
            <person name="Jayasankar P."/>
            <person name="Meher P.K."/>
            <person name="Koringa P.G."/>
            <person name="Iquebal M.A."/>
            <person name="Das S.P."/>
            <person name="Bit A."/>
            <person name="Patnaik S."/>
            <person name="Patel N."/>
            <person name="Shah T.M."/>
            <person name="Hinsu A."/>
            <person name="Jena J.K."/>
        </authorList>
    </citation>
    <scope>NUCLEOTIDE SEQUENCE</scope>
    <source>
        <strain evidence="6">CIFAMagur01</strain>
        <tissue evidence="6">Testis</tissue>
    </source>
</reference>
<dbReference type="EMBL" id="QNUK01000182">
    <property type="protein sequence ID" value="KAF5898995.1"/>
    <property type="molecule type" value="Genomic_DNA"/>
</dbReference>
<dbReference type="OrthoDB" id="9894485at2759"/>
<comment type="similarity">
    <text evidence="2">Belongs to the clusterin family.</text>
</comment>
<keyword evidence="7" id="KW-1185">Reference proteome</keyword>
<evidence type="ECO:0000256" key="4">
    <source>
        <dbReference type="ARBA" id="ARBA00023157"/>
    </source>
</evidence>
<organism evidence="6 7">
    <name type="scientific">Clarias magur</name>
    <name type="common">Asian catfish</name>
    <name type="synonym">Macropteronotus magur</name>
    <dbReference type="NCBI Taxonomy" id="1594786"/>
    <lineage>
        <taxon>Eukaryota</taxon>
        <taxon>Metazoa</taxon>
        <taxon>Chordata</taxon>
        <taxon>Craniata</taxon>
        <taxon>Vertebrata</taxon>
        <taxon>Euteleostomi</taxon>
        <taxon>Actinopterygii</taxon>
        <taxon>Neopterygii</taxon>
        <taxon>Teleostei</taxon>
        <taxon>Ostariophysi</taxon>
        <taxon>Siluriformes</taxon>
        <taxon>Clariidae</taxon>
        <taxon>Clarias</taxon>
    </lineage>
</organism>
<comment type="subcellular location">
    <subcellularLocation>
        <location evidence="1">Secreted</location>
    </subcellularLocation>
</comment>
<dbReference type="GO" id="GO:0005576">
    <property type="term" value="C:extracellular region"/>
    <property type="evidence" value="ECO:0007669"/>
    <property type="project" value="UniProtKB-SubCell"/>
</dbReference>
<keyword evidence="3" id="KW-0964">Secreted</keyword>
<feature type="non-terminal residue" evidence="6">
    <location>
        <position position="1"/>
    </location>
</feature>
<protein>
    <submittedName>
        <fullName evidence="6">Clusterin-like protein 1</fullName>
    </submittedName>
</protein>
<evidence type="ECO:0000256" key="2">
    <source>
        <dbReference type="ARBA" id="ARBA00010069"/>
    </source>
</evidence>
<feature type="non-terminal residue" evidence="6">
    <location>
        <position position="139"/>
    </location>
</feature>
<dbReference type="Proteomes" id="UP000727407">
    <property type="component" value="Unassembled WGS sequence"/>
</dbReference>
<comment type="caution">
    <text evidence="6">The sequence shown here is derived from an EMBL/GenBank/DDBJ whole genome shotgun (WGS) entry which is preliminary data.</text>
</comment>
<proteinExistence type="inferred from homology"/>
<evidence type="ECO:0000313" key="7">
    <source>
        <dbReference type="Proteomes" id="UP000727407"/>
    </source>
</evidence>
<dbReference type="Pfam" id="PF01093">
    <property type="entry name" value="Clusterin"/>
    <property type="match status" value="1"/>
</dbReference>
<evidence type="ECO:0000313" key="6">
    <source>
        <dbReference type="EMBL" id="KAF5898995.1"/>
    </source>
</evidence>